<dbReference type="Proteomes" id="UP000619265">
    <property type="component" value="Unassembled WGS sequence"/>
</dbReference>
<reference evidence="3" key="1">
    <citation type="submission" date="2015-10" db="EMBL/GenBank/DDBJ databases">
        <authorList>
            <person name="Martinez-Garcia P.J."/>
            <person name="Crepeau M.W."/>
            <person name="Puiu D."/>
            <person name="Gonzalez-Ibeas D."/>
            <person name="Whalen J."/>
            <person name="Stevens K."/>
            <person name="Paul R."/>
            <person name="Butterfield T."/>
            <person name="Britton M."/>
            <person name="Reagan R."/>
            <person name="Chakraborty S."/>
            <person name="Walawage S.L."/>
            <person name="Vasquez-Gross H.A."/>
            <person name="Cardeno C."/>
            <person name="Famula R."/>
            <person name="Pratt K."/>
            <person name="Kuruganti S."/>
            <person name="Aradhya M.K."/>
            <person name="Leslie C.A."/>
            <person name="Dandekar A.M."/>
            <person name="Salzberg S.L."/>
            <person name="Wegrzyn J.L."/>
            <person name="Langley C.H."/>
            <person name="Neale D.B."/>
        </authorList>
    </citation>
    <scope>NUCLEOTIDE SEQUENCE</scope>
    <source>
        <tissue evidence="3">Leaves</tissue>
    </source>
</reference>
<evidence type="ECO:0000313" key="3">
    <source>
        <dbReference type="EMBL" id="KAF5474882.1"/>
    </source>
</evidence>
<sequence length="676" mass="76337">KEAHFKSSLSLSLSHIYTHIKRAMQSKAAEKDIALKHKKNVDLYRALLNDETEKVKKECAEVDEQGLHILTIHDDTVLHAATYSKQSRLVLDLLEALPNAHLDKMTRQNHQGNTILHEAATSDHNLEVAKEVLEKAPGLLCMRNHLGETALFRSVRYGNKKIFNFLMEKISSYSEDNQQLFLQRSDKTTILHAAILALQFDLAFEIASKFKHLIGERDADGMTGLQLLSCNPGAFQPDQDYKGGFLKHIINSTRWSRSVEESGCDLASKLADFLIDTDFSWEATYPGIDQSKPRLHKYGRAPSVDKGVGQGPQLMSTALGQGDQPETAPPLFLATKSGCVYIAKKILDCYPQAVEHIDDEGRNILHVAIKYRQEEIFQLVERLELPKKRLVRKVDNDGNSILHTVGIKVEDYTPEELRGPAYQLREEMQWFERVQSVTPPHFLDHRNNMNLTAKGLFYKANNELRTAATEWLKRTAEGCTVVAVLIATVAFAAAYTVPGGPNSQTGAPLLANKPLFVVFTVTDVLSLSFALTSVVIFLSIVSSSFRLSDFRESLPTKLMLAFTFLFLSVSMMMIAFAATVLLMIQKRESWTKVILYALSFLPVGIFALSYFPLYLSLAETFKYLLKKLRQAMPRNLPNPELSRPTNLFYSYSNRSNQRQIDQNRRLETQNRCCQIA</sequence>
<dbReference type="AlphaFoldDB" id="A0A833Y1L8"/>
<proteinExistence type="predicted"/>
<evidence type="ECO:0000259" key="2">
    <source>
        <dbReference type="Pfam" id="PF13962"/>
    </source>
</evidence>
<feature type="transmembrane region" description="Helical" evidence="1">
    <location>
        <begin position="594"/>
        <end position="617"/>
    </location>
</feature>
<reference evidence="3" key="2">
    <citation type="submission" date="2020-03" db="EMBL/GenBank/DDBJ databases">
        <title>Walnut 2.0.</title>
        <authorList>
            <person name="Marrano A."/>
            <person name="Britton M."/>
            <person name="Zimin A.V."/>
            <person name="Zaini P.A."/>
            <person name="Workman R."/>
            <person name="Puiu D."/>
            <person name="Bianco L."/>
            <person name="Allen B.J."/>
            <person name="Troggio M."/>
            <person name="Leslie C.A."/>
            <person name="Timp W."/>
            <person name="Dendekar A."/>
            <person name="Salzberg S.L."/>
            <person name="Neale D.B."/>
        </authorList>
    </citation>
    <scope>NUCLEOTIDE SEQUENCE</scope>
    <source>
        <tissue evidence="3">Leaves</tissue>
    </source>
</reference>
<dbReference type="SUPFAM" id="SSF48403">
    <property type="entry name" value="Ankyrin repeat"/>
    <property type="match status" value="1"/>
</dbReference>
<dbReference type="Pfam" id="PF12796">
    <property type="entry name" value="Ank_2"/>
    <property type="match status" value="1"/>
</dbReference>
<feature type="non-terminal residue" evidence="3">
    <location>
        <position position="676"/>
    </location>
</feature>
<dbReference type="Gramene" id="Jr03_11980_p1">
    <property type="protein sequence ID" value="cds.Jr03_11980_p1"/>
    <property type="gene ID" value="Jr03_11980"/>
</dbReference>
<dbReference type="Gene3D" id="1.25.40.20">
    <property type="entry name" value="Ankyrin repeat-containing domain"/>
    <property type="match status" value="2"/>
</dbReference>
<feature type="domain" description="PGG" evidence="2">
    <location>
        <begin position="470"/>
        <end position="581"/>
    </location>
</feature>
<dbReference type="SMART" id="SM00248">
    <property type="entry name" value="ANK"/>
    <property type="match status" value="5"/>
</dbReference>
<comment type="caution">
    <text evidence="3">The sequence shown here is derived from an EMBL/GenBank/DDBJ whole genome shotgun (WGS) entry which is preliminary data.</text>
</comment>
<dbReference type="PANTHER" id="PTHR24177:SF314">
    <property type="entry name" value="PROTEIN ACCELERATED CELL DEATH 6-LIKE ISOFORM X1"/>
    <property type="match status" value="1"/>
</dbReference>
<protein>
    <recommendedName>
        <fullName evidence="2">PGG domain-containing protein</fullName>
    </recommendedName>
</protein>
<dbReference type="InterPro" id="IPR036770">
    <property type="entry name" value="Ankyrin_rpt-contain_sf"/>
</dbReference>
<keyword evidence="1" id="KW-0812">Transmembrane</keyword>
<name>A0A833Y1L8_JUGRE</name>
<feature type="transmembrane region" description="Helical" evidence="1">
    <location>
        <begin position="515"/>
        <end position="538"/>
    </location>
</feature>
<keyword evidence="1" id="KW-0472">Membrane</keyword>
<evidence type="ECO:0000256" key="1">
    <source>
        <dbReference type="SAM" id="Phobius"/>
    </source>
</evidence>
<accession>A0A833Y1L8</accession>
<keyword evidence="1" id="KW-1133">Transmembrane helix</keyword>
<gene>
    <name evidence="3" type="ORF">F2P56_006735</name>
</gene>
<dbReference type="EMBL" id="LIHL02000003">
    <property type="protein sequence ID" value="KAF5474882.1"/>
    <property type="molecule type" value="Genomic_DNA"/>
</dbReference>
<feature type="transmembrane region" description="Helical" evidence="1">
    <location>
        <begin position="558"/>
        <end position="582"/>
    </location>
</feature>
<dbReference type="InterPro" id="IPR026961">
    <property type="entry name" value="PGG_dom"/>
</dbReference>
<dbReference type="Pfam" id="PF13962">
    <property type="entry name" value="PGG"/>
    <property type="match status" value="1"/>
</dbReference>
<dbReference type="PANTHER" id="PTHR24177">
    <property type="entry name" value="CASKIN"/>
    <property type="match status" value="1"/>
</dbReference>
<feature type="transmembrane region" description="Helical" evidence="1">
    <location>
        <begin position="475"/>
        <end position="495"/>
    </location>
</feature>
<dbReference type="InterPro" id="IPR002110">
    <property type="entry name" value="Ankyrin_rpt"/>
</dbReference>
<evidence type="ECO:0000313" key="4">
    <source>
        <dbReference type="Proteomes" id="UP000619265"/>
    </source>
</evidence>
<organism evidence="3 4">
    <name type="scientific">Juglans regia</name>
    <name type="common">English walnut</name>
    <dbReference type="NCBI Taxonomy" id="51240"/>
    <lineage>
        <taxon>Eukaryota</taxon>
        <taxon>Viridiplantae</taxon>
        <taxon>Streptophyta</taxon>
        <taxon>Embryophyta</taxon>
        <taxon>Tracheophyta</taxon>
        <taxon>Spermatophyta</taxon>
        <taxon>Magnoliopsida</taxon>
        <taxon>eudicotyledons</taxon>
        <taxon>Gunneridae</taxon>
        <taxon>Pentapetalae</taxon>
        <taxon>rosids</taxon>
        <taxon>fabids</taxon>
        <taxon>Fagales</taxon>
        <taxon>Juglandaceae</taxon>
        <taxon>Juglans</taxon>
    </lineage>
</organism>